<evidence type="ECO:0000256" key="7">
    <source>
        <dbReference type="ARBA" id="ARBA00023004"/>
    </source>
</evidence>
<keyword evidence="7" id="KW-0408">Iron</keyword>
<evidence type="ECO:0000259" key="9">
    <source>
        <dbReference type="PROSITE" id="PS51085"/>
    </source>
</evidence>
<dbReference type="InterPro" id="IPR009016">
    <property type="entry name" value="Fe_hydrogenase"/>
</dbReference>
<feature type="domain" description="2Fe-2S ferredoxin-type" evidence="9">
    <location>
        <begin position="2"/>
        <end position="80"/>
    </location>
</feature>
<dbReference type="GO" id="GO:0051537">
    <property type="term" value="F:2 iron, 2 sulfur cluster binding"/>
    <property type="evidence" value="ECO:0007669"/>
    <property type="project" value="UniProtKB-KW"/>
</dbReference>
<dbReference type="Gene3D" id="3.40.50.1780">
    <property type="match status" value="1"/>
</dbReference>
<dbReference type="GO" id="GO:0051539">
    <property type="term" value="F:4 iron, 4 sulfur cluster binding"/>
    <property type="evidence" value="ECO:0007669"/>
    <property type="project" value="UniProtKB-KW"/>
</dbReference>
<dbReference type="InterPro" id="IPR013352">
    <property type="entry name" value="Fe_hydrogenase_subset"/>
</dbReference>
<proteinExistence type="predicted"/>
<dbReference type="InterPro" id="IPR036010">
    <property type="entry name" value="2Fe-2S_ferredoxin-like_sf"/>
</dbReference>
<dbReference type="Proteomes" id="UP000277811">
    <property type="component" value="Unassembled WGS sequence"/>
</dbReference>
<evidence type="ECO:0000256" key="4">
    <source>
        <dbReference type="ARBA" id="ARBA00022723"/>
    </source>
</evidence>
<evidence type="ECO:0000256" key="1">
    <source>
        <dbReference type="ARBA" id="ARBA00001966"/>
    </source>
</evidence>
<sequence length="577" mass="62692">MEPVHLTINDCKVTVPPGTTILEAAQQIGIRIPTLCYLKEINAIGACRVCVVEVAGAKTLQAACVTPVAENMAVYTNNSRVRDARRTVVELILSNHPEDCLTCVRNQNCELQNLAAELGLRQIHYQGAKTSFLPDTSTAAIVRDANKCILCRRCQSVCRQIQGVAALAPMDRGFYSSIAPALHQPLSNVACTLCGQCVTVCPTGALTEKDSTQDVWTALSDRRKHVVVQVAPAVRVSIGEPFGLEPGTVATGKLVAALRRLGFAKVFDTDFTADLTILEEGSELIDRIQKGGVLPMITSCSPGWIKYVEHFYPEYLPHLSTCKSPQQMFGALAKTYYAKKYGLSAEEIYVVSVMPCTAKKFEMGRPEMAAGGCRDVDAVLTTRELGRMLKECGINLPELPEEEYDLPFGIASGAGVLFGASGGVMEAALRTVYEIITEQELPTLEFEAVRGLQGIKEATVDLAGTRLNVAVANGLANAKILMDQLRTGPSQYHFIEVMCCPGGCLGGGGQPLPNTAETRQKRMAGIYTADAQMPLRKSHENPVVKQLYAEFLGYPLGHRSHRLLHTQYTPRSKTIEK</sequence>
<evidence type="ECO:0000256" key="2">
    <source>
        <dbReference type="ARBA" id="ARBA00022485"/>
    </source>
</evidence>
<dbReference type="InterPro" id="IPR001041">
    <property type="entry name" value="2Fe-2S_ferredoxin-type"/>
</dbReference>
<name>A0A498RHV7_9FIRM</name>
<dbReference type="PROSITE" id="PS51839">
    <property type="entry name" value="4FE4S_HC3"/>
    <property type="match status" value="1"/>
</dbReference>
<dbReference type="FunFam" id="3.10.20.740:FF:000005">
    <property type="entry name" value="NADH:ubiquinone oxidoreductase subunit"/>
    <property type="match status" value="1"/>
</dbReference>
<dbReference type="InterPro" id="IPR000283">
    <property type="entry name" value="NADH_UbQ_OxRdtase_75kDa_su_CS"/>
</dbReference>
<evidence type="ECO:0000313" key="13">
    <source>
        <dbReference type="Proteomes" id="UP000277811"/>
    </source>
</evidence>
<keyword evidence="2" id="KW-0004">4Fe-4S</keyword>
<dbReference type="Pfam" id="PF13510">
    <property type="entry name" value="Fer2_4"/>
    <property type="match status" value="1"/>
</dbReference>
<dbReference type="Pfam" id="PF22117">
    <property type="entry name" value="Fer4_Nqo3"/>
    <property type="match status" value="1"/>
</dbReference>
<dbReference type="OrthoDB" id="9805142at2"/>
<gene>
    <name evidence="12" type="ORF">LUCI_4991</name>
</gene>
<dbReference type="Pfam" id="PF02906">
    <property type="entry name" value="Fe_hyd_lg_C"/>
    <property type="match status" value="1"/>
</dbReference>
<dbReference type="NCBIfam" id="TIGR02512">
    <property type="entry name" value="FeFe_hydrog_A"/>
    <property type="match status" value="1"/>
</dbReference>
<dbReference type="GO" id="GO:0005506">
    <property type="term" value="F:iron ion binding"/>
    <property type="evidence" value="ECO:0007669"/>
    <property type="project" value="InterPro"/>
</dbReference>
<dbReference type="SMART" id="SM00929">
    <property type="entry name" value="NADH-G_4Fe-4S_3"/>
    <property type="match status" value="1"/>
</dbReference>
<feature type="domain" description="4Fe-4S ferredoxin-type" evidence="10">
    <location>
        <begin position="139"/>
        <end position="170"/>
    </location>
</feature>
<dbReference type="Gene3D" id="3.30.70.20">
    <property type="match status" value="1"/>
</dbReference>
<dbReference type="SUPFAM" id="SSF54862">
    <property type="entry name" value="4Fe-4S ferredoxins"/>
    <property type="match status" value="1"/>
</dbReference>
<keyword evidence="5" id="KW-0677">Repeat</keyword>
<dbReference type="PROSITE" id="PS51379">
    <property type="entry name" value="4FE4S_FER_2"/>
    <property type="match status" value="2"/>
</dbReference>
<organism evidence="12 13">
    <name type="scientific">Lucifera butyrica</name>
    <dbReference type="NCBI Taxonomy" id="1351585"/>
    <lineage>
        <taxon>Bacteria</taxon>
        <taxon>Bacillati</taxon>
        <taxon>Bacillota</taxon>
        <taxon>Negativicutes</taxon>
        <taxon>Veillonellales</taxon>
        <taxon>Veillonellaceae</taxon>
        <taxon>Lucifera</taxon>
    </lineage>
</organism>
<dbReference type="GO" id="GO:0008901">
    <property type="term" value="F:ferredoxin hydrogenase activity"/>
    <property type="evidence" value="ECO:0007669"/>
    <property type="project" value="InterPro"/>
</dbReference>
<evidence type="ECO:0000256" key="5">
    <source>
        <dbReference type="ARBA" id="ARBA00022737"/>
    </source>
</evidence>
<dbReference type="AlphaFoldDB" id="A0A498RHV7"/>
<accession>A0A498RHV7</accession>
<dbReference type="NCBIfam" id="NF040763">
    <property type="entry name" value="FeFe_hydrog_A6"/>
    <property type="match status" value="1"/>
</dbReference>
<evidence type="ECO:0000256" key="3">
    <source>
        <dbReference type="ARBA" id="ARBA00022714"/>
    </source>
</evidence>
<evidence type="ECO:0000313" key="12">
    <source>
        <dbReference type="EMBL" id="VBB09693.1"/>
    </source>
</evidence>
<dbReference type="Pfam" id="PF10588">
    <property type="entry name" value="NADH-G_4Fe-4S_3"/>
    <property type="match status" value="1"/>
</dbReference>
<dbReference type="InterPro" id="IPR049830">
    <property type="entry name" value="HndD"/>
</dbReference>
<dbReference type="Gene3D" id="3.40.950.10">
    <property type="entry name" value="Fe-only Hydrogenase (Larger Subunit), Chain L, domain 3"/>
    <property type="match status" value="1"/>
</dbReference>
<evidence type="ECO:0000256" key="6">
    <source>
        <dbReference type="ARBA" id="ARBA00023002"/>
    </source>
</evidence>
<feature type="domain" description="4Fe-4S His(Cys)3-ligated-type" evidence="11">
    <location>
        <begin position="80"/>
        <end position="119"/>
    </location>
</feature>
<evidence type="ECO:0000259" key="11">
    <source>
        <dbReference type="PROSITE" id="PS51839"/>
    </source>
</evidence>
<dbReference type="GO" id="GO:0016020">
    <property type="term" value="C:membrane"/>
    <property type="evidence" value="ECO:0007669"/>
    <property type="project" value="InterPro"/>
</dbReference>
<dbReference type="SUPFAM" id="SSF53920">
    <property type="entry name" value="Fe-only hydrogenase"/>
    <property type="match status" value="1"/>
</dbReference>
<dbReference type="InterPro" id="IPR003149">
    <property type="entry name" value="Fe_hydrogenase_ssu"/>
</dbReference>
<dbReference type="Gene3D" id="3.10.20.740">
    <property type="match status" value="1"/>
</dbReference>
<dbReference type="RefSeq" id="WP_122630483.1">
    <property type="nucleotide sequence ID" value="NZ_UPPP01000133.1"/>
</dbReference>
<keyword evidence="3" id="KW-0001">2Fe-2S</keyword>
<dbReference type="FunFam" id="3.30.70.20:FF:000035">
    <property type="entry name" value="Iron hydrogenase 1"/>
    <property type="match status" value="1"/>
</dbReference>
<dbReference type="InterPro" id="IPR004108">
    <property type="entry name" value="Fe_hydrogenase_lsu_C"/>
</dbReference>
<keyword evidence="13" id="KW-1185">Reference proteome</keyword>
<comment type="cofactor">
    <cofactor evidence="1">
        <name>[4Fe-4S] cluster</name>
        <dbReference type="ChEBI" id="CHEBI:49883"/>
    </cofactor>
</comment>
<dbReference type="PROSITE" id="PS00198">
    <property type="entry name" value="4FE4S_FER_1"/>
    <property type="match status" value="1"/>
</dbReference>
<dbReference type="CDD" id="cd00207">
    <property type="entry name" value="fer2"/>
    <property type="match status" value="1"/>
</dbReference>
<feature type="domain" description="4Fe-4S ferredoxin-type" evidence="10">
    <location>
        <begin position="183"/>
        <end position="211"/>
    </location>
</feature>
<keyword evidence="8" id="KW-0411">Iron-sulfur</keyword>
<dbReference type="PROSITE" id="PS00641">
    <property type="entry name" value="COMPLEX1_75K_1"/>
    <property type="match status" value="1"/>
</dbReference>
<keyword evidence="4" id="KW-0479">Metal-binding</keyword>
<dbReference type="EMBL" id="UPPP01000133">
    <property type="protein sequence ID" value="VBB09693.1"/>
    <property type="molecule type" value="Genomic_DNA"/>
</dbReference>
<dbReference type="InterPro" id="IPR054351">
    <property type="entry name" value="NADH_UbQ_OxRdtase_ferredoxin"/>
</dbReference>
<evidence type="ECO:0000256" key="8">
    <source>
        <dbReference type="ARBA" id="ARBA00023014"/>
    </source>
</evidence>
<keyword evidence="6" id="KW-0560">Oxidoreductase</keyword>
<dbReference type="SUPFAM" id="SSF54292">
    <property type="entry name" value="2Fe-2S ferredoxin-like"/>
    <property type="match status" value="1"/>
</dbReference>
<dbReference type="InterPro" id="IPR050340">
    <property type="entry name" value="Cytosolic_Fe-S_CAF"/>
</dbReference>
<dbReference type="InterPro" id="IPR019574">
    <property type="entry name" value="NADH_UbQ_OxRdtase_Gsu_4Fe4S-bd"/>
</dbReference>
<dbReference type="PANTHER" id="PTHR11615">
    <property type="entry name" value="NITRATE, FORMATE, IRON DEHYDROGENASE"/>
    <property type="match status" value="1"/>
</dbReference>
<protein>
    <submittedName>
        <fullName evidence="12">Respiratory-chain nadh dehydrogenase 75 kd subunit signature 1</fullName>
    </submittedName>
</protein>
<evidence type="ECO:0000259" key="10">
    <source>
        <dbReference type="PROSITE" id="PS51379"/>
    </source>
</evidence>
<dbReference type="GO" id="GO:0042773">
    <property type="term" value="P:ATP synthesis coupled electron transport"/>
    <property type="evidence" value="ECO:0007669"/>
    <property type="project" value="InterPro"/>
</dbReference>
<reference evidence="12 13" key="1">
    <citation type="submission" date="2018-06" db="EMBL/GenBank/DDBJ databases">
        <authorList>
            <person name="Strepis N."/>
        </authorList>
    </citation>
    <scope>NUCLEOTIDE SEQUENCE [LARGE SCALE GENOMIC DNA]</scope>
    <source>
        <strain evidence="12">LUCI</strain>
    </source>
</reference>
<dbReference type="InterPro" id="IPR036991">
    <property type="entry name" value="Fe_hydrogenase_ssu_sf"/>
</dbReference>
<dbReference type="GO" id="GO:0008137">
    <property type="term" value="F:NADH dehydrogenase (ubiquinone) activity"/>
    <property type="evidence" value="ECO:0007669"/>
    <property type="project" value="InterPro"/>
</dbReference>
<dbReference type="InterPro" id="IPR017896">
    <property type="entry name" value="4Fe4S_Fe-S-bd"/>
</dbReference>
<dbReference type="InterPro" id="IPR017900">
    <property type="entry name" value="4Fe4S_Fe_S_CS"/>
</dbReference>
<dbReference type="Gene3D" id="4.10.260.20">
    <property type="entry name" value="Iron hydrogenase, small subunit"/>
    <property type="match status" value="1"/>
</dbReference>
<dbReference type="Pfam" id="PF02256">
    <property type="entry name" value="Fe_hyd_SSU"/>
    <property type="match status" value="1"/>
</dbReference>
<dbReference type="PROSITE" id="PS51085">
    <property type="entry name" value="2FE2S_FER_2"/>
    <property type="match status" value="1"/>
</dbReference>
<dbReference type="SMART" id="SM00902">
    <property type="entry name" value="Fe_hyd_SSU"/>
    <property type="match status" value="1"/>
</dbReference>